<dbReference type="Gene3D" id="3.10.450.230">
    <property type="entry name" value="VirB8 protein"/>
    <property type="match status" value="1"/>
</dbReference>
<evidence type="ECO:0000313" key="8">
    <source>
        <dbReference type="EMBL" id="TXB64405.1"/>
    </source>
</evidence>
<dbReference type="Pfam" id="PF04335">
    <property type="entry name" value="VirB8"/>
    <property type="match status" value="1"/>
</dbReference>
<proteinExistence type="predicted"/>
<feature type="compositionally biased region" description="Basic and acidic residues" evidence="5">
    <location>
        <begin position="67"/>
        <end position="76"/>
    </location>
</feature>
<feature type="transmembrane region" description="Helical" evidence="6">
    <location>
        <begin position="140"/>
        <end position="163"/>
    </location>
</feature>
<dbReference type="Proteomes" id="UP000321562">
    <property type="component" value="Unassembled WGS sequence"/>
</dbReference>
<evidence type="ECO:0000256" key="1">
    <source>
        <dbReference type="ARBA" id="ARBA00004167"/>
    </source>
</evidence>
<accession>A0A5C6RR91</accession>
<evidence type="ECO:0000313" key="9">
    <source>
        <dbReference type="Proteomes" id="UP000321562"/>
    </source>
</evidence>
<evidence type="ECO:0000256" key="4">
    <source>
        <dbReference type="ARBA" id="ARBA00023136"/>
    </source>
</evidence>
<evidence type="ECO:0000256" key="2">
    <source>
        <dbReference type="ARBA" id="ARBA00022692"/>
    </source>
</evidence>
<gene>
    <name evidence="8" type="ORF">FQV27_17795</name>
</gene>
<keyword evidence="2 6" id="KW-0812">Transmembrane</keyword>
<comment type="subcellular location">
    <subcellularLocation>
        <location evidence="1">Membrane</location>
        <topology evidence="1">Single-pass membrane protein</topology>
    </subcellularLocation>
</comment>
<keyword evidence="3 6" id="KW-1133">Transmembrane helix</keyword>
<dbReference type="InterPro" id="IPR032710">
    <property type="entry name" value="NTF2-like_dom_sf"/>
</dbReference>
<feature type="region of interest" description="Disordered" evidence="5">
    <location>
        <begin position="1"/>
        <end position="20"/>
    </location>
</feature>
<dbReference type="SUPFAM" id="SSF54427">
    <property type="entry name" value="NTF2-like"/>
    <property type="match status" value="1"/>
</dbReference>
<dbReference type="GO" id="GO:0016020">
    <property type="term" value="C:membrane"/>
    <property type="evidence" value="ECO:0007669"/>
    <property type="project" value="UniProtKB-SubCell"/>
</dbReference>
<dbReference type="AlphaFoldDB" id="A0A5C6RR91"/>
<feature type="region of interest" description="Disordered" evidence="5">
    <location>
        <begin position="30"/>
        <end position="85"/>
    </location>
</feature>
<dbReference type="EMBL" id="VOPL01000013">
    <property type="protein sequence ID" value="TXB64405.1"/>
    <property type="molecule type" value="Genomic_DNA"/>
</dbReference>
<keyword evidence="9" id="KW-1185">Reference proteome</keyword>
<protein>
    <submittedName>
        <fullName evidence="8">Type IV secretion system protein</fullName>
    </submittedName>
</protein>
<comment type="caution">
    <text evidence="8">The sequence shown here is derived from an EMBL/GenBank/DDBJ whole genome shotgun (WGS) entry which is preliminary data.</text>
</comment>
<dbReference type="CDD" id="cd16424">
    <property type="entry name" value="VirB8"/>
    <property type="match status" value="1"/>
</dbReference>
<evidence type="ECO:0000256" key="5">
    <source>
        <dbReference type="SAM" id="MobiDB-lite"/>
    </source>
</evidence>
<reference evidence="8 9" key="1">
    <citation type="submission" date="2019-08" db="EMBL/GenBank/DDBJ databases">
        <authorList>
            <person name="Ye J."/>
        </authorList>
    </citation>
    <scope>NUCLEOTIDE SEQUENCE [LARGE SCALE GENOMIC DNA]</scope>
    <source>
        <strain evidence="8 9">TK008</strain>
    </source>
</reference>
<keyword evidence="4 6" id="KW-0472">Membrane</keyword>
<dbReference type="OrthoDB" id="7366154at2"/>
<name>A0A5C6RR91_9RHOB</name>
<evidence type="ECO:0000259" key="7">
    <source>
        <dbReference type="Pfam" id="PF04335"/>
    </source>
</evidence>
<evidence type="ECO:0000256" key="3">
    <source>
        <dbReference type="ARBA" id="ARBA00022989"/>
    </source>
</evidence>
<feature type="compositionally biased region" description="Basic residues" evidence="5">
    <location>
        <begin position="57"/>
        <end position="66"/>
    </location>
</feature>
<feature type="domain" description="Bacterial virulence protein VirB8" evidence="7">
    <location>
        <begin position="125"/>
        <end position="328"/>
    </location>
</feature>
<dbReference type="InterPro" id="IPR007430">
    <property type="entry name" value="VirB8"/>
</dbReference>
<sequence>MQHLADQRLGLHHRRRPGHQDALGCAVDRRKPHRTVQSRLNGRCGLGGRQPDGRRTPANRRLRHRLHDGPHTEDAGKGQGPGLRQYGHGRARRLAGAGPRHAGQVLRNRPSEKGIEVTDQALKSQLNREVYFGIRRREQLAWLVAIIAGLAALLLAATIFVMMPLKTTQAYLGLVDRQSGDVIRAYEVGRATLTEQDAVIESWVYNYVLDRETHDIHDQQVRLERVISRSVGTARDDLLDLWDPNSSRYIRKLISRDARVFVSINAITLLGDNTAQVRLQKRIVDGTREGTSNYIVTLSWRFKPANTASDRMIWENPFGFQVTDYRIDHQSEG</sequence>
<organism evidence="8 9">
    <name type="scientific">Paracoccus aurantiacus</name>
    <dbReference type="NCBI Taxonomy" id="2599412"/>
    <lineage>
        <taxon>Bacteria</taxon>
        <taxon>Pseudomonadati</taxon>
        <taxon>Pseudomonadota</taxon>
        <taxon>Alphaproteobacteria</taxon>
        <taxon>Rhodobacterales</taxon>
        <taxon>Paracoccaceae</taxon>
        <taxon>Paracoccus</taxon>
    </lineage>
</organism>
<evidence type="ECO:0000256" key="6">
    <source>
        <dbReference type="SAM" id="Phobius"/>
    </source>
</evidence>